<accession>A0A6S7FIQ5</accession>
<dbReference type="Proteomes" id="UP001152795">
    <property type="component" value="Unassembled WGS sequence"/>
</dbReference>
<sequence>MAEAYCKEQESNEESNTASICPVKCTDEIISPLEELAYVKSHRMRRVRWSEDLEEIRYFSVKTKKDKERSESESELANNSAICNRRRLSDLSISSIEKFKAWLDDKDFKSDVVLLGLKMKSAFKRADFYDTERDWDEVFDSDAKNVALSGIEYKR</sequence>
<comment type="caution">
    <text evidence="1">The sequence shown here is derived from an EMBL/GenBank/DDBJ whole genome shotgun (WGS) entry which is preliminary data.</text>
</comment>
<keyword evidence="2" id="KW-1185">Reference proteome</keyword>
<evidence type="ECO:0000313" key="1">
    <source>
        <dbReference type="EMBL" id="CAB3979515.1"/>
    </source>
</evidence>
<proteinExistence type="predicted"/>
<name>A0A6S7FIQ5_PARCT</name>
<protein>
    <submittedName>
        <fullName evidence="1">Uncharacterized protein</fullName>
    </submittedName>
</protein>
<dbReference type="AlphaFoldDB" id="A0A6S7FIQ5"/>
<reference evidence="1" key="1">
    <citation type="submission" date="2020-04" db="EMBL/GenBank/DDBJ databases">
        <authorList>
            <person name="Alioto T."/>
            <person name="Alioto T."/>
            <person name="Gomez Garrido J."/>
        </authorList>
    </citation>
    <scope>NUCLEOTIDE SEQUENCE</scope>
    <source>
        <strain evidence="1">A484AB</strain>
    </source>
</reference>
<gene>
    <name evidence="1" type="ORF">PACLA_8A054505</name>
</gene>
<organism evidence="1 2">
    <name type="scientific">Paramuricea clavata</name>
    <name type="common">Red gorgonian</name>
    <name type="synonym">Violescent sea-whip</name>
    <dbReference type="NCBI Taxonomy" id="317549"/>
    <lineage>
        <taxon>Eukaryota</taxon>
        <taxon>Metazoa</taxon>
        <taxon>Cnidaria</taxon>
        <taxon>Anthozoa</taxon>
        <taxon>Octocorallia</taxon>
        <taxon>Malacalcyonacea</taxon>
        <taxon>Plexauridae</taxon>
        <taxon>Paramuricea</taxon>
    </lineage>
</organism>
<dbReference type="EMBL" id="CACRXK020000205">
    <property type="protein sequence ID" value="CAB3979515.1"/>
    <property type="molecule type" value="Genomic_DNA"/>
</dbReference>
<evidence type="ECO:0000313" key="2">
    <source>
        <dbReference type="Proteomes" id="UP001152795"/>
    </source>
</evidence>